<accession>A0ABN9LFS6</accession>
<organism evidence="1 2">
    <name type="scientific">Ranitomeya imitator</name>
    <name type="common">mimic poison frog</name>
    <dbReference type="NCBI Taxonomy" id="111125"/>
    <lineage>
        <taxon>Eukaryota</taxon>
        <taxon>Metazoa</taxon>
        <taxon>Chordata</taxon>
        <taxon>Craniata</taxon>
        <taxon>Vertebrata</taxon>
        <taxon>Euteleostomi</taxon>
        <taxon>Amphibia</taxon>
        <taxon>Batrachia</taxon>
        <taxon>Anura</taxon>
        <taxon>Neobatrachia</taxon>
        <taxon>Hyloidea</taxon>
        <taxon>Dendrobatidae</taxon>
        <taxon>Dendrobatinae</taxon>
        <taxon>Ranitomeya</taxon>
    </lineage>
</organism>
<comment type="caution">
    <text evidence="1">The sequence shown here is derived from an EMBL/GenBank/DDBJ whole genome shotgun (WGS) entry which is preliminary data.</text>
</comment>
<evidence type="ECO:0000313" key="1">
    <source>
        <dbReference type="EMBL" id="CAJ0940633.1"/>
    </source>
</evidence>
<gene>
    <name evidence="1" type="ORF">RIMI_LOCUS8779558</name>
</gene>
<feature type="non-terminal residue" evidence="1">
    <location>
        <position position="92"/>
    </location>
</feature>
<dbReference type="SUPFAM" id="SSF117281">
    <property type="entry name" value="Kelch motif"/>
    <property type="match status" value="1"/>
</dbReference>
<dbReference type="Proteomes" id="UP001176940">
    <property type="component" value="Unassembled WGS sequence"/>
</dbReference>
<reference evidence="1" key="1">
    <citation type="submission" date="2023-07" db="EMBL/GenBank/DDBJ databases">
        <authorList>
            <person name="Stuckert A."/>
        </authorList>
    </citation>
    <scope>NUCLEOTIDE SEQUENCE</scope>
</reference>
<dbReference type="InterPro" id="IPR015915">
    <property type="entry name" value="Kelch-typ_b-propeller"/>
</dbReference>
<evidence type="ECO:0000313" key="2">
    <source>
        <dbReference type="Proteomes" id="UP001176940"/>
    </source>
</evidence>
<protein>
    <submittedName>
        <fullName evidence="1">Uncharacterized protein</fullName>
    </submittedName>
</protein>
<dbReference type="PROSITE" id="PS51257">
    <property type="entry name" value="PROKAR_LIPOPROTEIN"/>
    <property type="match status" value="1"/>
</dbReference>
<keyword evidence="2" id="KW-1185">Reference proteome</keyword>
<proteinExistence type="predicted"/>
<name>A0ABN9LFS6_9NEOB</name>
<sequence length="92" mass="9973">MAPPQKKLKKKIFGRRAYLTTSQPLQSGIGCIGPDKGQARKCLDAVEIYNVDGNFWREGPAMPYPLLTLRSHASSTGAVDGKLYVCGGYRGA</sequence>
<dbReference type="EMBL" id="CAUEEQ010017703">
    <property type="protein sequence ID" value="CAJ0940633.1"/>
    <property type="molecule type" value="Genomic_DNA"/>
</dbReference>
<dbReference type="Gene3D" id="2.120.10.80">
    <property type="entry name" value="Kelch-type beta propeller"/>
    <property type="match status" value="1"/>
</dbReference>